<accession>A0ABW0Q942</accession>
<dbReference type="PANTHER" id="PTHR47495:SF2">
    <property type="entry name" value="ALDEHYDE DEHYDROGENASE"/>
    <property type="match status" value="1"/>
</dbReference>
<name>A0ABW0Q942_9BURK</name>
<gene>
    <name evidence="2" type="ORF">ACFPP7_08835</name>
</gene>
<dbReference type="EMBL" id="JBHSMX010000012">
    <property type="protein sequence ID" value="MFC5521018.1"/>
    <property type="molecule type" value="Genomic_DNA"/>
</dbReference>
<dbReference type="Pfam" id="PF20256">
    <property type="entry name" value="MoCoBD_2"/>
    <property type="match status" value="2"/>
</dbReference>
<dbReference type="PIRSF" id="PIRSF036389">
    <property type="entry name" value="IOR_B"/>
    <property type="match status" value="1"/>
</dbReference>
<sequence>MSSEQISRTVVTDFSEPTASRRQFLQASALAGAGLVIEFFVPSMGRVANAQTPATKVSVPNAFLRIAPDNSVLVQVSKVDIGQGTLTALPMLLAEELDCDWKDVRAELAKGEDAYRDVVYGIQMVGGSSSMANTFQQYREIGARARSMLVAAAARQWQVDPAACKTAAGVITGPAGQRASYGSVADAAMQMPVPPTVELKDPKQFKIIGKATPRLDSAAKSSGQQKFGIDVDVPGIKVALVARPAPWGAKVAKLDDAVATAMPGVRSIFKIPAIRGGEAIAVVADGYWAAKKARDALKIDWDFTGVERVSTDKQFEDYKAMSMKPGIPAERADVSGIGASAKMIEAVFEFPYLAHAIMEPLNMTLHFTGDACTVWAGSQFQSADREAIAKVLGLAVDKVEFNTMMAGGGFGRRAMPSSENAVEAAHVAKAMRGTPVKLMWSREDDLKGGYYRPMHVHRVRIGYDAAGKINAWDHVIVGQSIISGTAFESFMVKDGVDETMVEGVRHSHYAIPNLALAVHNMKTNVPVLWWRSVGHSHSAFVMETLIDEIARSVGRDPVEYRKTLLSGQHGERSRQALDLAVARSGYGKRKLPKGRAWGVAVHHAFNTSIAYVAEVSLVEGQPKVHRVTAGVHCNMPINPRTIEAQVQGGVVFGLSAILPGFEITLKDGVVQQSNFSDYTPAYMAEAPTVDVHVVPSSDPPTGMGEPPVPPIAPAIANAVAALTGKRLRKLPFDALMV</sequence>
<organism evidence="2 3">
    <name type="scientific">Polaromonas jejuensis</name>
    <dbReference type="NCBI Taxonomy" id="457502"/>
    <lineage>
        <taxon>Bacteria</taxon>
        <taxon>Pseudomonadati</taxon>
        <taxon>Pseudomonadota</taxon>
        <taxon>Betaproteobacteria</taxon>
        <taxon>Burkholderiales</taxon>
        <taxon>Comamonadaceae</taxon>
        <taxon>Polaromonas</taxon>
    </lineage>
</organism>
<dbReference type="SUPFAM" id="SSF56003">
    <property type="entry name" value="Molybdenum cofactor-binding domain"/>
    <property type="match status" value="2"/>
</dbReference>
<dbReference type="InterPro" id="IPR052516">
    <property type="entry name" value="N-heterocyclic_Hydroxylase"/>
</dbReference>
<feature type="domain" description="Aldehyde oxidase/xanthine dehydrogenase a/b hammerhead" evidence="1">
    <location>
        <begin position="222"/>
        <end position="305"/>
    </location>
</feature>
<keyword evidence="3" id="KW-1185">Reference proteome</keyword>
<dbReference type="NCBIfam" id="TIGR01409">
    <property type="entry name" value="TAT_signal_seq"/>
    <property type="match status" value="1"/>
</dbReference>
<dbReference type="InterPro" id="IPR037165">
    <property type="entry name" value="AldOxase/xan_DH_Mopterin-bd_sf"/>
</dbReference>
<dbReference type="Pfam" id="PF02738">
    <property type="entry name" value="MoCoBD_1"/>
    <property type="match status" value="1"/>
</dbReference>
<dbReference type="InterPro" id="IPR000674">
    <property type="entry name" value="Ald_Oxase/Xan_DH_a/b"/>
</dbReference>
<dbReference type="InterPro" id="IPR008274">
    <property type="entry name" value="AldOxase/xan_DH_MoCoBD1"/>
</dbReference>
<reference evidence="3" key="1">
    <citation type="journal article" date="2019" name="Int. J. Syst. Evol. Microbiol.">
        <title>The Global Catalogue of Microorganisms (GCM) 10K type strain sequencing project: providing services to taxonomists for standard genome sequencing and annotation.</title>
        <authorList>
            <consortium name="The Broad Institute Genomics Platform"/>
            <consortium name="The Broad Institute Genome Sequencing Center for Infectious Disease"/>
            <person name="Wu L."/>
            <person name="Ma J."/>
        </authorList>
    </citation>
    <scope>NUCLEOTIDE SEQUENCE [LARGE SCALE GENOMIC DNA]</scope>
    <source>
        <strain evidence="3">CGMCC 4.7277</strain>
    </source>
</reference>
<dbReference type="Proteomes" id="UP001596084">
    <property type="component" value="Unassembled WGS sequence"/>
</dbReference>
<dbReference type="InterPro" id="IPR046867">
    <property type="entry name" value="AldOxase/xan_DH_MoCoBD2"/>
</dbReference>
<dbReference type="InterPro" id="IPR006311">
    <property type="entry name" value="TAT_signal"/>
</dbReference>
<evidence type="ECO:0000313" key="2">
    <source>
        <dbReference type="EMBL" id="MFC5521018.1"/>
    </source>
</evidence>
<dbReference type="PANTHER" id="PTHR47495">
    <property type="entry name" value="ALDEHYDE DEHYDROGENASE"/>
    <property type="match status" value="1"/>
</dbReference>
<dbReference type="Gene3D" id="3.90.1170.50">
    <property type="entry name" value="Aldehyde oxidase/xanthine dehydrogenase, a/b hammerhead"/>
    <property type="match status" value="1"/>
</dbReference>
<dbReference type="Gene3D" id="3.30.365.10">
    <property type="entry name" value="Aldehyde oxidase/xanthine dehydrogenase, molybdopterin binding domain"/>
    <property type="match status" value="4"/>
</dbReference>
<dbReference type="RefSeq" id="WP_068833671.1">
    <property type="nucleotide sequence ID" value="NZ_JBHSMX010000012.1"/>
</dbReference>
<comment type="caution">
    <text evidence="2">The sequence shown here is derived from an EMBL/GenBank/DDBJ whole genome shotgun (WGS) entry which is preliminary data.</text>
</comment>
<evidence type="ECO:0000313" key="3">
    <source>
        <dbReference type="Proteomes" id="UP001596084"/>
    </source>
</evidence>
<dbReference type="InterPro" id="IPR012368">
    <property type="entry name" value="OxRdtase_Mopterin-bd_su_IorB"/>
</dbReference>
<protein>
    <submittedName>
        <fullName evidence="2">Molybdopterin cofactor-binding domain-containing protein</fullName>
    </submittedName>
</protein>
<proteinExistence type="predicted"/>
<dbReference type="InterPro" id="IPR019546">
    <property type="entry name" value="TAT_signal_bac_arc"/>
</dbReference>
<dbReference type="SMART" id="SM01008">
    <property type="entry name" value="Ald_Xan_dh_C"/>
    <property type="match status" value="1"/>
</dbReference>
<evidence type="ECO:0000259" key="1">
    <source>
        <dbReference type="SMART" id="SM01008"/>
    </source>
</evidence>
<dbReference type="PROSITE" id="PS51318">
    <property type="entry name" value="TAT"/>
    <property type="match status" value="1"/>
</dbReference>